<feature type="repeat" description="WD" evidence="3">
    <location>
        <begin position="487"/>
        <end position="513"/>
    </location>
</feature>
<dbReference type="InterPro" id="IPR001680">
    <property type="entry name" value="WD40_rpt"/>
</dbReference>
<evidence type="ECO:0000256" key="1">
    <source>
        <dbReference type="ARBA" id="ARBA00022574"/>
    </source>
</evidence>
<evidence type="ECO:0000256" key="3">
    <source>
        <dbReference type="PROSITE-ProRule" id="PRU00221"/>
    </source>
</evidence>
<dbReference type="InterPro" id="IPR020472">
    <property type="entry name" value="WD40_PAC1"/>
</dbReference>
<dbReference type="PRINTS" id="PR00320">
    <property type="entry name" value="GPROTEINBRPT"/>
</dbReference>
<dbReference type="PROSITE" id="PS00678">
    <property type="entry name" value="WD_REPEATS_1"/>
    <property type="match status" value="5"/>
</dbReference>
<keyword evidence="6" id="KW-1185">Reference proteome</keyword>
<dbReference type="InterPro" id="IPR050349">
    <property type="entry name" value="WD_LIS1/nudF_dynein_reg"/>
</dbReference>
<evidence type="ECO:0000256" key="2">
    <source>
        <dbReference type="ARBA" id="ARBA00022737"/>
    </source>
</evidence>
<keyword evidence="1 3" id="KW-0853">WD repeat</keyword>
<gene>
    <name evidence="5" type="ORF">C1280_19815</name>
</gene>
<reference evidence="5 6" key="1">
    <citation type="submission" date="2018-01" db="EMBL/GenBank/DDBJ databases">
        <title>G. obscuriglobus.</title>
        <authorList>
            <person name="Franke J."/>
            <person name="Blomberg W."/>
            <person name="Selmecki A."/>
        </authorList>
    </citation>
    <scope>NUCLEOTIDE SEQUENCE [LARGE SCALE GENOMIC DNA]</scope>
    <source>
        <strain evidence="5 6">DSM 5831</strain>
    </source>
</reference>
<feature type="repeat" description="WD" evidence="3">
    <location>
        <begin position="957"/>
        <end position="998"/>
    </location>
</feature>
<feature type="repeat" description="WD" evidence="3">
    <location>
        <begin position="112"/>
        <end position="152"/>
    </location>
</feature>
<organism evidence="5 6">
    <name type="scientific">Gemmata obscuriglobus</name>
    <dbReference type="NCBI Taxonomy" id="114"/>
    <lineage>
        <taxon>Bacteria</taxon>
        <taxon>Pseudomonadati</taxon>
        <taxon>Planctomycetota</taxon>
        <taxon>Planctomycetia</taxon>
        <taxon>Gemmatales</taxon>
        <taxon>Gemmataceae</taxon>
        <taxon>Gemmata</taxon>
    </lineage>
</organism>
<dbReference type="InterPro" id="IPR036322">
    <property type="entry name" value="WD40_repeat_dom_sf"/>
</dbReference>
<dbReference type="OrthoDB" id="234493at2"/>
<proteinExistence type="predicted"/>
<dbReference type="RefSeq" id="WP_010039144.1">
    <property type="nucleotide sequence ID" value="NZ_CP025958.1"/>
</dbReference>
<dbReference type="InterPro" id="IPR015943">
    <property type="entry name" value="WD40/YVTN_repeat-like_dom_sf"/>
</dbReference>
<dbReference type="SUPFAM" id="SSF50978">
    <property type="entry name" value="WD40 repeat-like"/>
    <property type="match status" value="3"/>
</dbReference>
<dbReference type="Pfam" id="PF00400">
    <property type="entry name" value="WD40"/>
    <property type="match status" value="13"/>
</dbReference>
<feature type="repeat" description="WD" evidence="3">
    <location>
        <begin position="599"/>
        <end position="640"/>
    </location>
</feature>
<dbReference type="PROSITE" id="PS50082">
    <property type="entry name" value="WD_REPEATS_2"/>
    <property type="match status" value="12"/>
</dbReference>
<protein>
    <submittedName>
        <fullName evidence="5">WD40 repeat domain-containing protein</fullName>
    </submittedName>
</protein>
<dbReference type="PANTHER" id="PTHR44129">
    <property type="entry name" value="WD REPEAT-CONTAINING PROTEIN POP1"/>
    <property type="match status" value="1"/>
</dbReference>
<feature type="repeat" description="WD" evidence="3">
    <location>
        <begin position="658"/>
        <end position="692"/>
    </location>
</feature>
<evidence type="ECO:0000256" key="4">
    <source>
        <dbReference type="SAM" id="SignalP"/>
    </source>
</evidence>
<feature type="repeat" description="WD" evidence="3">
    <location>
        <begin position="737"/>
        <end position="778"/>
    </location>
</feature>
<keyword evidence="2" id="KW-0677">Repeat</keyword>
<feature type="repeat" description="WD" evidence="3">
    <location>
        <begin position="390"/>
        <end position="431"/>
    </location>
</feature>
<evidence type="ECO:0000313" key="6">
    <source>
        <dbReference type="Proteomes" id="UP000245802"/>
    </source>
</evidence>
<dbReference type="KEGG" id="gog:C1280_19815"/>
<dbReference type="Proteomes" id="UP000245802">
    <property type="component" value="Chromosome"/>
</dbReference>
<evidence type="ECO:0000313" key="5">
    <source>
        <dbReference type="EMBL" id="AWM39010.1"/>
    </source>
</evidence>
<accession>A0A2Z3HCN5</accession>
<feature type="signal peptide" evidence="4">
    <location>
        <begin position="1"/>
        <end position="24"/>
    </location>
</feature>
<sequence>MVPVLRSAAVLLLAAGVAVPLVGAQPPAPGAAEADVKALRETFQTEREQAVKAKFPADTLAKADELLKRADEAAKGENYKAALRHVRDARWQLPYLPSGLPPHVTRVLGEARMRHSDRVNALAYSPDGRLASASCDFTVKIWDLGNGRELVTYRGHVDQTDDPTKTSTNVLGATDVAFHPKGNVVASASGNQVHLWHPTTGKLIKVLLHLGKTDKPITSIAFSPDGELLAVGGDDFILRVIESDSGKEVFKSNSRNARIERVAFSPNGKLVALGDNNSQVAVYVPRGKGNQLAMSVQGVDRGGVFGVAFAADSGSVFTCGLDEKARLTAGPDPDGKSAGNTATKLREFVGHSGAVNRLAVTADGKTLVTCGEDRTVRVWDVASGKALRSFQGHMTKAIAVAVRGDGQQVASASEDGAVRVWDLNATDEHRALKDAKESLWAVAASPDGKWVAAAGADRSIRVYSMEAGKLEATIDAGAAMTALVFLDGNRLVASGGDKVVKVWDLAAKKVLKELSGHTLAVLTVAASPDGNLVVSGSADASVRGFAPDSGKEVWKWSARKAAVAVAVRADGKRVAVGIADGGLSVLDVSGPAPRELSTLAAHTAGTTCVAFSPDGNRLASVGGDGALRVWSVGTDGALTQLVRFDGPVTTTGTAAAPLSTVAFAPDGRYVATAGADAVVRVWDIQTKSEARGLRGHTDWVTSVAFSPNGQSLVAVAAEKDNTLRIFELPQLDAASAAGGHMLAVNAVAVSPNGKLVATAAIDHTIKVWDIATGKEVATLVGNADTPFAVSFVGNDALVMGGRVPTRDSGRLHLWALNPSRSTAVPTGEVYTVVTASDAARFGAWASRQAVGDTVRNNAFEIYDAKGKLLSSTPDKGRNVRSATFTSDLAWAVAGDESGTLRVFDLEKGERIGGDWPVFQRGFADLGVTADKKLLVAADEEGTIKIADVAKRDVIADCPAHKAGVRALIVSPTGKTFVTLSNDREIKAWSLTEFKDKKVVEVRSWVVPVTINGAAYTPDGKSVVTANADGTAYVLELP</sequence>
<dbReference type="CDD" id="cd00200">
    <property type="entry name" value="WD40"/>
    <property type="match status" value="3"/>
</dbReference>
<feature type="repeat" description="WD" evidence="3">
    <location>
        <begin position="348"/>
        <end position="389"/>
    </location>
</feature>
<dbReference type="PROSITE" id="PS50294">
    <property type="entry name" value="WD_REPEATS_REGION"/>
    <property type="match status" value="8"/>
</dbReference>
<feature type="repeat" description="WD" evidence="3">
    <location>
        <begin position="432"/>
        <end position="473"/>
    </location>
</feature>
<feature type="repeat" description="WD" evidence="3">
    <location>
        <begin position="693"/>
        <end position="736"/>
    </location>
</feature>
<feature type="repeat" description="WD" evidence="3">
    <location>
        <begin position="210"/>
        <end position="251"/>
    </location>
</feature>
<name>A0A2Z3HCN5_9BACT</name>
<dbReference type="Gene3D" id="2.130.10.10">
    <property type="entry name" value="YVTN repeat-like/Quinoprotein amine dehydrogenase"/>
    <property type="match status" value="8"/>
</dbReference>
<dbReference type="AlphaFoldDB" id="A0A2Z3HCN5"/>
<feature type="chain" id="PRO_5016321277" evidence="4">
    <location>
        <begin position="25"/>
        <end position="1037"/>
    </location>
</feature>
<dbReference type="SMART" id="SM00320">
    <property type="entry name" value="WD40"/>
    <property type="match status" value="19"/>
</dbReference>
<dbReference type="InterPro" id="IPR019775">
    <property type="entry name" value="WD40_repeat_CS"/>
</dbReference>
<dbReference type="EMBL" id="CP025958">
    <property type="protein sequence ID" value="AWM39010.1"/>
    <property type="molecule type" value="Genomic_DNA"/>
</dbReference>
<feature type="repeat" description="WD" evidence="3">
    <location>
        <begin position="514"/>
        <end position="543"/>
    </location>
</feature>
<keyword evidence="4" id="KW-0732">Signal</keyword>